<feature type="domain" description="EDC4-like protein pdc1 beta-propeller" evidence="7">
    <location>
        <begin position="584"/>
        <end position="922"/>
    </location>
</feature>
<dbReference type="PANTHER" id="PTHR15598:SF5">
    <property type="entry name" value="ENHANCER OF MRNA-DECAPPING PROTEIN 4"/>
    <property type="match status" value="1"/>
</dbReference>
<dbReference type="InterPro" id="IPR015943">
    <property type="entry name" value="WD40/YVTN_repeat-like_dom_sf"/>
</dbReference>
<protein>
    <recommendedName>
        <fullName evidence="7">EDC4-like protein pdc1 beta-propeller domain-containing protein</fullName>
    </recommendedName>
</protein>
<feature type="compositionally biased region" description="Polar residues" evidence="6">
    <location>
        <begin position="205"/>
        <end position="218"/>
    </location>
</feature>
<reference evidence="8" key="1">
    <citation type="submission" date="2021-07" db="EMBL/GenBank/DDBJ databases">
        <authorList>
            <person name="Branca A.L. A."/>
        </authorList>
    </citation>
    <scope>NUCLEOTIDE SEQUENCE</scope>
</reference>
<feature type="region of interest" description="Disordered" evidence="6">
    <location>
        <begin position="146"/>
        <end position="258"/>
    </location>
</feature>
<gene>
    <name evidence="8" type="ORF">PSALAMII_LOCUS7880</name>
</gene>
<dbReference type="InterPro" id="IPR045152">
    <property type="entry name" value="EDC4-like"/>
</dbReference>
<evidence type="ECO:0000256" key="3">
    <source>
        <dbReference type="ARBA" id="ARBA00022490"/>
    </source>
</evidence>
<dbReference type="InterPro" id="IPR055393">
    <property type="entry name" value="Beta-prop_EDC4L"/>
</dbReference>
<feature type="region of interest" description="Disordered" evidence="6">
    <location>
        <begin position="1419"/>
        <end position="1446"/>
    </location>
</feature>
<dbReference type="EMBL" id="CAJVPD010000257">
    <property type="protein sequence ID" value="CAG8402915.1"/>
    <property type="molecule type" value="Genomic_DNA"/>
</dbReference>
<dbReference type="OrthoDB" id="272672at2759"/>
<evidence type="ECO:0000256" key="5">
    <source>
        <dbReference type="ARBA" id="ARBA00022737"/>
    </source>
</evidence>
<dbReference type="Gene3D" id="1.10.220.100">
    <property type="entry name" value="conserved c-terminal region of ge- 1"/>
    <property type="match status" value="1"/>
</dbReference>
<proteinExistence type="inferred from homology"/>
<name>A0A9W4NP15_9EURO</name>
<dbReference type="Pfam" id="PF24106">
    <property type="entry name" value="Beta-prop_EDC4L"/>
    <property type="match status" value="1"/>
</dbReference>
<keyword evidence="4" id="KW-0853">WD repeat</keyword>
<dbReference type="Gene3D" id="2.130.10.10">
    <property type="entry name" value="YVTN repeat-like/Quinoprotein amine dehydrogenase"/>
    <property type="match status" value="1"/>
</dbReference>
<dbReference type="FunFam" id="2.130.10.10:FF:000817">
    <property type="entry name" value="WGS project CABT00000000 data, contig 2.15"/>
    <property type="match status" value="1"/>
</dbReference>
<dbReference type="PANTHER" id="PTHR15598">
    <property type="entry name" value="ENHANCER OF MRNA-DECAPPING PROTEIN 4"/>
    <property type="match status" value="1"/>
</dbReference>
<feature type="region of interest" description="Disordered" evidence="6">
    <location>
        <begin position="271"/>
        <end position="303"/>
    </location>
</feature>
<evidence type="ECO:0000256" key="1">
    <source>
        <dbReference type="ARBA" id="ARBA00004201"/>
    </source>
</evidence>
<comment type="caution">
    <text evidence="8">The sequence shown here is derived from an EMBL/GenBank/DDBJ whole genome shotgun (WGS) entry which is preliminary data.</text>
</comment>
<keyword evidence="3" id="KW-0963">Cytoplasm</keyword>
<dbReference type="Proteomes" id="UP001152592">
    <property type="component" value="Unassembled WGS sequence"/>
</dbReference>
<sequence>MVRATMTRVGQKLPATAPHRSAACATPTSIFPRVLPSPFFTLLHSSIPSFFRVLLSLIRSFISSSSCDTSFLFSVSRKRAPESCSKLGIFGGRQSLGVTAEMSTPTDLQALLASIRPRPSPSNTPGQDNTQAQRLAYYQQGVFPPHQQQSYDGQSYHHPQPHGYQHPSVSSTIQSPAPMSTPPHQGSDVLSPNMSTPRGEWHQQAPPQQHSNPGSNDLLNLLRFSQRPGGAPQPQAPAPAPEHLQAPSAHEAHPSHGRNISASDLVASLFGNQTAGNGAPPAAPPAVPPGFQSGHPEGPNENTQDMLLRLLNRSQSGSSVPRSPAPAPHQQAPFVQTLSDEPHSEATNNFMEYVDESPLAPANPETVVSPNSKDSMFTYVNPFDQLAAISPRNNTPKQPPSGQQSPAVEVMQKQKINVSATLERSVPEPVALKQEPRSPILSEGQREAVNDVVGRLVDEIGRSLSAEEAQTEAAANAAVSNVKEEPSEAVLSSIADQLNDTAAVAEDVVNSLKVDEVAKETVVETPAVPVTLKVADNTEALADSWESAEDSAEKEEERVVSVHNFPMKPFISIAVKATSGKLNVFRDDDVMDIARLKKEFDQLDRSLTAATSEYIVYALAKTGGIRIIRQDDGSDRQVFRSTRDRVFNVALCTAPSAAGDSEVQAILGIGVSGSVYWALISRSGKDFFDMDALESESLIFPPFPASDENTSGGQLKTRAKRSTRHTNLFAIGRGKNIYVVSPKAAMNPAYGVSGTQRTVNTEKFFKERALKISTGKAGKDFAFSDDDSVIASLDKTGRLRFWDINDMLDDSSLVEGPPPAEIKVPLTTFVTGSPTEKSWPTSVLFLDKLRAYSRSMALRYVLVGLKQNHTLQLWDIGLGKAVQELKFPHENESDAICSVAYHPSSGVIVVGHPTRNSIYFAHLSAPRYNLPQMSQASYIRDLNDKDNTLPKPESTACLSGIREISLGAKGQLRSLELLPVTKPASDKNGAEETPLFELYVMHSRGVTCLNIKKEDLGWTADNKVIRPVDALEHNLIEISDLQTFPSYATDEPSINGDTASTMSRAATKEPVKKADIGEAASGVAPSRNASPTKLAKKKIAEEPSELAATPITVDKSEKKKKKKPAKEPVATSSVEPIPTGSVASKDIDTIASSTATMGATQAADHPLPTSLPGMGLSSEALNKHIQTLQGSVQSEFNKSLGQEFENLHRRFDEERQNWDAASSAKQDQVLRLVSSTLSDNVEKNLTRIVSSSIQTNVIPIITEATSAAVSKQLSGAVSQQLGGAINEELRQSLPKAVINAIQEPLVLKAVTEHIAQKLAPRIETGITRVLQTSIAPMLESLGRTTQKVEKEMERHFQMQVKQYEAQRQIDNAKIEEMAAVLRDLTKQVSVLSANQSQQLRQSQSPQNQALPQEPVVNNQRASAGRPADSQMRVPQVTQPQSLAQSQAVPIPVQAPAPIPVPAPVPRSPEEAELAEIVHLINGGLYEEGTIKWLQSHQQADLFDNFFVHVSPTYLSRLSAIVMLSVAVAVTSTLATNVGQRLHWLEVVLQNVDPRDTDLREVAPRILDIMSQRLNNLYMNVVERNPHDPILRLIAPLARRARELITNLS</sequence>
<feature type="compositionally biased region" description="Polar residues" evidence="6">
    <location>
        <begin position="1435"/>
        <end position="1445"/>
    </location>
</feature>
<feature type="compositionally biased region" description="Polar residues" evidence="6">
    <location>
        <begin position="1055"/>
        <end position="1064"/>
    </location>
</feature>
<organism evidence="8 9">
    <name type="scientific">Penicillium salamii</name>
    <dbReference type="NCBI Taxonomy" id="1612424"/>
    <lineage>
        <taxon>Eukaryota</taxon>
        <taxon>Fungi</taxon>
        <taxon>Dikarya</taxon>
        <taxon>Ascomycota</taxon>
        <taxon>Pezizomycotina</taxon>
        <taxon>Eurotiomycetes</taxon>
        <taxon>Eurotiomycetidae</taxon>
        <taxon>Eurotiales</taxon>
        <taxon>Aspergillaceae</taxon>
        <taxon>Penicillium</taxon>
    </lineage>
</organism>
<feature type="compositionally biased region" description="Basic and acidic residues" evidence="6">
    <location>
        <begin position="1066"/>
        <end position="1076"/>
    </location>
</feature>
<evidence type="ECO:0000313" key="8">
    <source>
        <dbReference type="EMBL" id="CAG8402915.1"/>
    </source>
</evidence>
<evidence type="ECO:0000256" key="4">
    <source>
        <dbReference type="ARBA" id="ARBA00022574"/>
    </source>
</evidence>
<evidence type="ECO:0000259" key="7">
    <source>
        <dbReference type="Pfam" id="PF24106"/>
    </source>
</evidence>
<evidence type="ECO:0000313" key="9">
    <source>
        <dbReference type="Proteomes" id="UP001152592"/>
    </source>
</evidence>
<feature type="compositionally biased region" description="Low complexity" evidence="6">
    <location>
        <begin position="1395"/>
        <end position="1409"/>
    </location>
</feature>
<comment type="similarity">
    <text evidence="2">Belongs to the WD repeat EDC4 family.</text>
</comment>
<dbReference type="InterPro" id="IPR036322">
    <property type="entry name" value="WD40_repeat_dom_sf"/>
</dbReference>
<feature type="compositionally biased region" description="Polar residues" evidence="6">
    <location>
        <begin position="169"/>
        <end position="196"/>
    </location>
</feature>
<comment type="subcellular location">
    <subcellularLocation>
        <location evidence="1">Cytoplasm</location>
        <location evidence="1">P-body</location>
    </subcellularLocation>
</comment>
<dbReference type="GO" id="GO:0031087">
    <property type="term" value="P:deadenylation-independent decapping of nuclear-transcribed mRNA"/>
    <property type="evidence" value="ECO:0007669"/>
    <property type="project" value="InterPro"/>
</dbReference>
<feature type="region of interest" description="Disordered" evidence="6">
    <location>
        <begin position="1395"/>
        <end position="1414"/>
    </location>
</feature>
<feature type="region of interest" description="Disordered" evidence="6">
    <location>
        <begin position="1053"/>
        <end position="1144"/>
    </location>
</feature>
<evidence type="ECO:0000256" key="2">
    <source>
        <dbReference type="ARBA" id="ARBA00009639"/>
    </source>
</evidence>
<dbReference type="SUPFAM" id="SSF50978">
    <property type="entry name" value="WD40 repeat-like"/>
    <property type="match status" value="1"/>
</dbReference>
<accession>A0A9W4NP15</accession>
<dbReference type="InterPro" id="IPR044938">
    <property type="entry name" value="EDC4_C_sf"/>
</dbReference>
<keyword evidence="5" id="KW-0677">Repeat</keyword>
<evidence type="ECO:0000256" key="6">
    <source>
        <dbReference type="SAM" id="MobiDB-lite"/>
    </source>
</evidence>
<dbReference type="GO" id="GO:0000932">
    <property type="term" value="C:P-body"/>
    <property type="evidence" value="ECO:0007669"/>
    <property type="project" value="UniProtKB-SubCell"/>
</dbReference>
<feature type="compositionally biased region" description="Low complexity" evidence="6">
    <location>
        <begin position="154"/>
        <end position="168"/>
    </location>
</feature>